<feature type="region of interest" description="Disordered" evidence="1">
    <location>
        <begin position="1"/>
        <end position="110"/>
    </location>
</feature>
<evidence type="ECO:0000313" key="4">
    <source>
        <dbReference type="Proteomes" id="UP000799778"/>
    </source>
</evidence>
<dbReference type="GeneID" id="54291396"/>
<feature type="compositionally biased region" description="Polar residues" evidence="1">
    <location>
        <begin position="155"/>
        <end position="174"/>
    </location>
</feature>
<feature type="compositionally biased region" description="Polar residues" evidence="1">
    <location>
        <begin position="64"/>
        <end position="75"/>
    </location>
</feature>
<dbReference type="PROSITE" id="PS00028">
    <property type="entry name" value="ZINC_FINGER_C2H2_1"/>
    <property type="match status" value="1"/>
</dbReference>
<evidence type="ECO:0000313" key="3">
    <source>
        <dbReference type="EMBL" id="KAF2013286.1"/>
    </source>
</evidence>
<dbReference type="Proteomes" id="UP000799778">
    <property type="component" value="Unassembled WGS sequence"/>
</dbReference>
<sequence>MITEGSAIPPMVQGKSMTSPPSNKGKETATPSIASKIARSASGLAKGAVGSSDVSGASHALDLNSKSFNGSSSRAANHWLQDIPSHVATPSASGQSGSSYQSFRSSPVREPDDRAINEFLNGSPESLSFELDHFEPLEERDVNDSLPWMFPEPGASSTDQDVQNVHTGDQSENDQALRTMHTPYEENEIQDDQEIEEFWHTHVSAKLGESHNEQNTTDTHEAAWAENISLMRLNMILGHVTEKSSLISARDFASGLIHQEPVSAHHVAIDHIHKIQQEHIQAIEAQEFRSQTSKNISSNQVVDQTSSRIQSTHVSHAKNVNQVASPENVPSEPEFHCARAVCRERFKDPAAIRPYPGARWGYKCPHDDCTAQFQTYNKWTVHISQPHHR</sequence>
<dbReference type="EMBL" id="ML978071">
    <property type="protein sequence ID" value="KAF2013286.1"/>
    <property type="molecule type" value="Genomic_DNA"/>
</dbReference>
<dbReference type="InterPro" id="IPR013087">
    <property type="entry name" value="Znf_C2H2_type"/>
</dbReference>
<accession>A0A6A5XK76</accession>
<name>A0A6A5XK76_9PLEO</name>
<dbReference type="OrthoDB" id="5337545at2759"/>
<evidence type="ECO:0000256" key="1">
    <source>
        <dbReference type="SAM" id="MobiDB-lite"/>
    </source>
</evidence>
<reference evidence="3" key="1">
    <citation type="journal article" date="2020" name="Stud. Mycol.">
        <title>101 Dothideomycetes genomes: a test case for predicting lifestyles and emergence of pathogens.</title>
        <authorList>
            <person name="Haridas S."/>
            <person name="Albert R."/>
            <person name="Binder M."/>
            <person name="Bloem J."/>
            <person name="Labutti K."/>
            <person name="Salamov A."/>
            <person name="Andreopoulos B."/>
            <person name="Baker S."/>
            <person name="Barry K."/>
            <person name="Bills G."/>
            <person name="Bluhm B."/>
            <person name="Cannon C."/>
            <person name="Castanera R."/>
            <person name="Culley D."/>
            <person name="Daum C."/>
            <person name="Ezra D."/>
            <person name="Gonzalez J."/>
            <person name="Henrissat B."/>
            <person name="Kuo A."/>
            <person name="Liang C."/>
            <person name="Lipzen A."/>
            <person name="Lutzoni F."/>
            <person name="Magnuson J."/>
            <person name="Mondo S."/>
            <person name="Nolan M."/>
            <person name="Ohm R."/>
            <person name="Pangilinan J."/>
            <person name="Park H.-J."/>
            <person name="Ramirez L."/>
            <person name="Alfaro M."/>
            <person name="Sun H."/>
            <person name="Tritt A."/>
            <person name="Yoshinaga Y."/>
            <person name="Zwiers L.-H."/>
            <person name="Turgeon B."/>
            <person name="Goodwin S."/>
            <person name="Spatafora J."/>
            <person name="Crous P."/>
            <person name="Grigoriev I."/>
        </authorList>
    </citation>
    <scope>NUCLEOTIDE SEQUENCE</scope>
    <source>
        <strain evidence="3">CBS 175.79</strain>
    </source>
</reference>
<feature type="domain" description="C2H2-type" evidence="2">
    <location>
        <begin position="364"/>
        <end position="388"/>
    </location>
</feature>
<protein>
    <recommendedName>
        <fullName evidence="2">C2H2-type domain-containing protein</fullName>
    </recommendedName>
</protein>
<feature type="region of interest" description="Disordered" evidence="1">
    <location>
        <begin position="153"/>
        <end position="174"/>
    </location>
</feature>
<feature type="compositionally biased region" description="Low complexity" evidence="1">
    <location>
        <begin position="91"/>
        <end position="106"/>
    </location>
</feature>
<dbReference type="AlphaFoldDB" id="A0A6A5XK76"/>
<proteinExistence type="predicted"/>
<evidence type="ECO:0000259" key="2">
    <source>
        <dbReference type="PROSITE" id="PS00028"/>
    </source>
</evidence>
<dbReference type="RefSeq" id="XP_033381625.1">
    <property type="nucleotide sequence ID" value="XM_033533999.1"/>
</dbReference>
<gene>
    <name evidence="3" type="ORF">BU24DRAFT_493811</name>
</gene>
<keyword evidence="4" id="KW-1185">Reference proteome</keyword>
<organism evidence="3 4">
    <name type="scientific">Aaosphaeria arxii CBS 175.79</name>
    <dbReference type="NCBI Taxonomy" id="1450172"/>
    <lineage>
        <taxon>Eukaryota</taxon>
        <taxon>Fungi</taxon>
        <taxon>Dikarya</taxon>
        <taxon>Ascomycota</taxon>
        <taxon>Pezizomycotina</taxon>
        <taxon>Dothideomycetes</taxon>
        <taxon>Pleosporomycetidae</taxon>
        <taxon>Pleosporales</taxon>
        <taxon>Pleosporales incertae sedis</taxon>
        <taxon>Aaosphaeria</taxon>
    </lineage>
</organism>
<feature type="compositionally biased region" description="Low complexity" evidence="1">
    <location>
        <begin position="45"/>
        <end position="60"/>
    </location>
</feature>